<sequence length="111" mass="12387">MICYIGLGKGVIVVNDEREGKFVQVRFCADGGQTCEPGVRSFENSEEGRREAVDFAWKMEEEPGHYCSHSVKIGFSNEKLSEGAIFPAVADSNPPDPDITTIMRIRRLLHL</sequence>
<accession>A0A1F7XAV0</accession>
<reference evidence="1 2" key="1">
    <citation type="journal article" date="2016" name="Nat. Commun.">
        <title>Thousands of microbial genomes shed light on interconnected biogeochemical processes in an aquifer system.</title>
        <authorList>
            <person name="Anantharaman K."/>
            <person name="Brown C.T."/>
            <person name="Hug L.A."/>
            <person name="Sharon I."/>
            <person name="Castelle C.J."/>
            <person name="Probst A.J."/>
            <person name="Thomas B.C."/>
            <person name="Singh A."/>
            <person name="Wilkins M.J."/>
            <person name="Karaoz U."/>
            <person name="Brodie E.L."/>
            <person name="Williams K.H."/>
            <person name="Hubbard S.S."/>
            <person name="Banfield J.F."/>
        </authorList>
    </citation>
    <scope>NUCLEOTIDE SEQUENCE [LARGE SCALE GENOMIC DNA]</scope>
</reference>
<dbReference type="EMBL" id="MGFS01000003">
    <property type="protein sequence ID" value="OGM12146.1"/>
    <property type="molecule type" value="Genomic_DNA"/>
</dbReference>
<gene>
    <name evidence="1" type="ORF">A2Z22_03590</name>
</gene>
<dbReference type="Proteomes" id="UP000177053">
    <property type="component" value="Unassembled WGS sequence"/>
</dbReference>
<comment type="caution">
    <text evidence="1">The sequence shown here is derived from an EMBL/GenBank/DDBJ whole genome shotgun (WGS) entry which is preliminary data.</text>
</comment>
<dbReference type="AlphaFoldDB" id="A0A1F7XAV0"/>
<protein>
    <submittedName>
        <fullName evidence="1">Uncharacterized protein</fullName>
    </submittedName>
</protein>
<organism evidence="1 2">
    <name type="scientific">Candidatus Woesebacteria bacterium RBG_16_34_12</name>
    <dbReference type="NCBI Taxonomy" id="1802480"/>
    <lineage>
        <taxon>Bacteria</taxon>
        <taxon>Candidatus Woeseibacteriota</taxon>
    </lineage>
</organism>
<evidence type="ECO:0000313" key="2">
    <source>
        <dbReference type="Proteomes" id="UP000177053"/>
    </source>
</evidence>
<proteinExistence type="predicted"/>
<name>A0A1F7XAV0_9BACT</name>
<evidence type="ECO:0000313" key="1">
    <source>
        <dbReference type="EMBL" id="OGM12146.1"/>
    </source>
</evidence>